<dbReference type="RefSeq" id="WP_058353028.1">
    <property type="nucleotide sequence ID" value="NZ_CABMMD010000162.1"/>
</dbReference>
<feature type="domain" description="Xylose isomerase-like TIM barrel" evidence="1">
    <location>
        <begin position="18"/>
        <end position="294"/>
    </location>
</feature>
<evidence type="ECO:0000313" key="3">
    <source>
        <dbReference type="Proteomes" id="UP000054874"/>
    </source>
</evidence>
<dbReference type="Pfam" id="PF01261">
    <property type="entry name" value="AP_endonuc_2"/>
    <property type="match status" value="1"/>
</dbReference>
<dbReference type="InterPro" id="IPR013022">
    <property type="entry name" value="Xyl_isomerase-like_TIM-brl"/>
</dbReference>
<dbReference type="AlphaFoldDB" id="A0A0V8QEU8"/>
<name>A0A0V8QEU8_9FIRM</name>
<dbReference type="InterPro" id="IPR036237">
    <property type="entry name" value="Xyl_isomerase-like_sf"/>
</dbReference>
<evidence type="ECO:0000313" key="2">
    <source>
        <dbReference type="EMBL" id="KSV58758.1"/>
    </source>
</evidence>
<dbReference type="Proteomes" id="UP000054874">
    <property type="component" value="Unassembled WGS sequence"/>
</dbReference>
<reference evidence="2 3" key="1">
    <citation type="submission" date="2015-11" db="EMBL/GenBank/DDBJ databases">
        <title>Butyribacter intestini gen. nov., sp. nov., a butyric acid-producing bacterium of the family Lachnospiraceae isolated from the human faeces.</title>
        <authorList>
            <person name="Zou Y."/>
            <person name="Xue W."/>
            <person name="Luo G."/>
            <person name="Lv M."/>
        </authorList>
    </citation>
    <scope>NUCLEOTIDE SEQUENCE [LARGE SCALE GENOMIC DNA]</scope>
    <source>
        <strain evidence="2 3">ACET-33324</strain>
    </source>
</reference>
<gene>
    <name evidence="2" type="ORF">ASU35_11890</name>
</gene>
<dbReference type="OrthoDB" id="10007097at2"/>
<evidence type="ECO:0000259" key="1">
    <source>
        <dbReference type="Pfam" id="PF01261"/>
    </source>
</evidence>
<sequence>MDVYVKAKLDHSQLNAKESIGCDGIELQLLGELAKVSYSKYSDTTELINLQDFSQYKVKVVHAPLYRGGGSLDCELEMLTENNASALKHCFQVANYFGEIQDTDVTLVVHSMEHFKYLKDTCRWGRVVQAVNECLQEFSRVTLAIENASPIRSIENGVPIFSNNVYSSSIEMAKELRCILKTDRVGTVLDVCHALLTDKYVTAIHNAMADLEYSQPDTSLARYYEMSKETLKLVHLARYTGSGYGKGRHGIAFTDDSYAMLRRILATHLHYAPECPITIEVEENNYLKCDGYRNTKKLLEEALDELGHSTI</sequence>
<comment type="caution">
    <text evidence="2">The sequence shown here is derived from an EMBL/GenBank/DDBJ whole genome shotgun (WGS) entry which is preliminary data.</text>
</comment>
<accession>A0A0V8QEU8</accession>
<keyword evidence="3" id="KW-1185">Reference proteome</keyword>
<dbReference type="SUPFAM" id="SSF51658">
    <property type="entry name" value="Xylose isomerase-like"/>
    <property type="match status" value="1"/>
</dbReference>
<proteinExistence type="predicted"/>
<organism evidence="2 3">
    <name type="scientific">Acetivibrio ethanolgignens</name>
    <dbReference type="NCBI Taxonomy" id="290052"/>
    <lineage>
        <taxon>Bacteria</taxon>
        <taxon>Bacillati</taxon>
        <taxon>Bacillota</taxon>
        <taxon>Clostridia</taxon>
        <taxon>Eubacteriales</taxon>
        <taxon>Oscillospiraceae</taxon>
        <taxon>Acetivibrio</taxon>
    </lineage>
</organism>
<dbReference type="Gene3D" id="3.20.20.150">
    <property type="entry name" value="Divalent-metal-dependent TIM barrel enzymes"/>
    <property type="match status" value="1"/>
</dbReference>
<protein>
    <recommendedName>
        <fullName evidence="1">Xylose isomerase-like TIM barrel domain-containing protein</fullName>
    </recommendedName>
</protein>
<dbReference type="STRING" id="290052.ASU35_11890"/>
<dbReference type="EMBL" id="LNAM01000162">
    <property type="protein sequence ID" value="KSV58758.1"/>
    <property type="molecule type" value="Genomic_DNA"/>
</dbReference>